<evidence type="ECO:0000313" key="2">
    <source>
        <dbReference type="Proteomes" id="UP000004508"/>
    </source>
</evidence>
<dbReference type="Proteomes" id="UP000004508">
    <property type="component" value="Unassembled WGS sequence"/>
</dbReference>
<sequence length="66" mass="7618">MLFWQLYRYKMLLFGEINFFLKGECTQDFSPLRGSLGQRSAAGAENTSSREKLSSYMKGCFYGSRI</sequence>
<keyword evidence="2" id="KW-1185">Reference proteome</keyword>
<proteinExistence type="predicted"/>
<dbReference type="EMBL" id="ADVG01000003">
    <property type="protein sequence ID" value="EFH84191.1"/>
    <property type="molecule type" value="Genomic_DNA"/>
</dbReference>
<protein>
    <submittedName>
        <fullName evidence="1">Uncharacterized protein</fullName>
    </submittedName>
</protein>
<accession>D6TV91</accession>
<gene>
    <name evidence="1" type="ORF">Krac_5213</name>
</gene>
<organism evidence="1 2">
    <name type="scientific">Ktedonobacter racemifer DSM 44963</name>
    <dbReference type="NCBI Taxonomy" id="485913"/>
    <lineage>
        <taxon>Bacteria</taxon>
        <taxon>Bacillati</taxon>
        <taxon>Chloroflexota</taxon>
        <taxon>Ktedonobacteria</taxon>
        <taxon>Ktedonobacterales</taxon>
        <taxon>Ktedonobacteraceae</taxon>
        <taxon>Ktedonobacter</taxon>
    </lineage>
</organism>
<name>D6TV91_KTERA</name>
<dbReference type="InParanoid" id="D6TV91"/>
<dbReference type="STRING" id="485913.Krac_5213"/>
<comment type="caution">
    <text evidence="1">The sequence shown here is derived from an EMBL/GenBank/DDBJ whole genome shotgun (WGS) entry which is preliminary data.</text>
</comment>
<reference evidence="1 2" key="1">
    <citation type="journal article" date="2011" name="Stand. Genomic Sci.">
        <title>Non-contiguous finished genome sequence and contextual data of the filamentous soil bacterium Ktedonobacter racemifer type strain (SOSP1-21).</title>
        <authorList>
            <person name="Chang Y.J."/>
            <person name="Land M."/>
            <person name="Hauser L."/>
            <person name="Chertkov O."/>
            <person name="Del Rio T.G."/>
            <person name="Nolan M."/>
            <person name="Copeland A."/>
            <person name="Tice H."/>
            <person name="Cheng J.F."/>
            <person name="Lucas S."/>
            <person name="Han C."/>
            <person name="Goodwin L."/>
            <person name="Pitluck S."/>
            <person name="Ivanova N."/>
            <person name="Ovchinikova G."/>
            <person name="Pati A."/>
            <person name="Chen A."/>
            <person name="Palaniappan K."/>
            <person name="Mavromatis K."/>
            <person name="Liolios K."/>
            <person name="Brettin T."/>
            <person name="Fiebig A."/>
            <person name="Rohde M."/>
            <person name="Abt B."/>
            <person name="Goker M."/>
            <person name="Detter J.C."/>
            <person name="Woyke T."/>
            <person name="Bristow J."/>
            <person name="Eisen J.A."/>
            <person name="Markowitz V."/>
            <person name="Hugenholtz P."/>
            <person name="Kyrpides N.C."/>
            <person name="Klenk H.P."/>
            <person name="Lapidus A."/>
        </authorList>
    </citation>
    <scope>NUCLEOTIDE SEQUENCE [LARGE SCALE GENOMIC DNA]</scope>
    <source>
        <strain evidence="2">DSM 44963</strain>
    </source>
</reference>
<evidence type="ECO:0000313" key="1">
    <source>
        <dbReference type="EMBL" id="EFH84191.1"/>
    </source>
</evidence>
<dbReference type="AlphaFoldDB" id="D6TV91"/>